<evidence type="ECO:0000313" key="1">
    <source>
        <dbReference type="EMBL" id="QEP39961.1"/>
    </source>
</evidence>
<dbReference type="AlphaFoldDB" id="A0A5C2HEZ7"/>
<protein>
    <submittedName>
        <fullName evidence="1">Uncharacterized protein</fullName>
    </submittedName>
</protein>
<evidence type="ECO:0000313" key="2">
    <source>
        <dbReference type="Proteomes" id="UP000322644"/>
    </source>
</evidence>
<accession>A0A5C2HEZ7</accession>
<gene>
    <name evidence="1" type="ORF">APORC_0331</name>
</gene>
<proteinExistence type="predicted"/>
<name>A0A5C2HEZ7_9BACT</name>
<sequence>MNSNNQVQKTRFVVKDAKGIFLTFLGIVPSIFIYYNGGKEAILEDIFGLIFTGLAVICFLRLRAIWSGVVVDTAKNTLIYYGGKKSANSFFEYFSPIFWFQYFLRFKVKLNEISQMHTTEEFEKGYGENNYKWVSYIQFDGNFGSFKIKFTDKGKRDQLYSLVRSVNQMGSPMFMA</sequence>
<organism evidence="1 2">
    <name type="scientific">Arcobacter porcinus</name>
    <dbReference type="NCBI Taxonomy" id="1935204"/>
    <lineage>
        <taxon>Bacteria</taxon>
        <taxon>Pseudomonadati</taxon>
        <taxon>Campylobacterota</taxon>
        <taxon>Epsilonproteobacteria</taxon>
        <taxon>Campylobacterales</taxon>
        <taxon>Arcobacteraceae</taxon>
        <taxon>Arcobacter</taxon>
    </lineage>
</organism>
<dbReference type="Proteomes" id="UP000322644">
    <property type="component" value="Chromosome"/>
</dbReference>
<reference evidence="1 2" key="2">
    <citation type="submission" date="2019-09" db="EMBL/GenBank/DDBJ databases">
        <title>Taxonomic note: a critical rebuttal of the proposed division of the genus Arcobacter into six genera, emended descriptions of Arcobacter anaerophilus and the genus Arcobacter, and an assessment of genus-level boundaries for Epsilonproteobacteria using in silico genomic comparator tools.</title>
        <authorList>
            <person name="On S.L.W."/>
            <person name="Miller W.G."/>
            <person name="Biggs P."/>
            <person name="Cornelius A."/>
            <person name="Vandamme P."/>
        </authorList>
    </citation>
    <scope>NUCLEOTIDE SEQUENCE [LARGE SCALE GENOMIC DNA]</scope>
    <source>
        <strain evidence="1 2">CCUG 56899</strain>
    </source>
</reference>
<dbReference type="EMBL" id="CP036246">
    <property type="protein sequence ID" value="QEP39961.1"/>
    <property type="molecule type" value="Genomic_DNA"/>
</dbReference>
<dbReference type="RefSeq" id="WP_066387911.1">
    <property type="nucleotide sequence ID" value="NZ_CP036246.2"/>
</dbReference>
<reference evidence="1 2" key="1">
    <citation type="submission" date="2019-09" db="EMBL/GenBank/DDBJ databases">
        <title>Complete genome sequencing of four Arcobacter species reveals a diverse suite of mobile elements.</title>
        <authorList>
            <person name="Miller W.G."/>
            <person name="Yee E."/>
            <person name="Bono J.L."/>
        </authorList>
    </citation>
    <scope>NUCLEOTIDE SEQUENCE [LARGE SCALE GENOMIC DNA]</scope>
    <source>
        <strain evidence="1 2">CCUG 56899</strain>
    </source>
</reference>
<dbReference type="KEGG" id="apoc:APORC_0331"/>